<organism evidence="3 4">
    <name type="scientific">Pseudanabaena cinerea FACHB-1277</name>
    <dbReference type="NCBI Taxonomy" id="2949581"/>
    <lineage>
        <taxon>Bacteria</taxon>
        <taxon>Bacillati</taxon>
        <taxon>Cyanobacteriota</taxon>
        <taxon>Cyanophyceae</taxon>
        <taxon>Pseudanabaenales</taxon>
        <taxon>Pseudanabaenaceae</taxon>
        <taxon>Pseudanabaena</taxon>
        <taxon>Pseudanabaena cinerea</taxon>
    </lineage>
</organism>
<dbReference type="InterPro" id="IPR046802">
    <property type="entry name" value="OpcA_G6PD_C"/>
</dbReference>
<reference evidence="3" key="1">
    <citation type="journal article" date="2015" name="ISME J.">
        <title>Draft Genome Sequence of Streptomyces incarnatus NRRL8089, which Produces the Nucleoside Antibiotic Sinefungin.</title>
        <authorList>
            <person name="Oshima K."/>
            <person name="Hattori M."/>
            <person name="Shimizu H."/>
            <person name="Fukuda K."/>
            <person name="Nemoto M."/>
            <person name="Inagaki K."/>
            <person name="Tamura T."/>
        </authorList>
    </citation>
    <scope>NUCLEOTIDE SEQUENCE</scope>
    <source>
        <strain evidence="3">FACHB-1277</strain>
    </source>
</reference>
<name>A0A926URN8_9CYAN</name>
<dbReference type="Pfam" id="PF20171">
    <property type="entry name" value="OpcA_G6PD_C"/>
    <property type="match status" value="1"/>
</dbReference>
<reference evidence="3" key="2">
    <citation type="submission" date="2020-08" db="EMBL/GenBank/DDBJ databases">
        <authorList>
            <person name="Chen M."/>
            <person name="Teng W."/>
            <person name="Zhao L."/>
            <person name="Hu C."/>
            <person name="Zhou Y."/>
            <person name="Han B."/>
            <person name="Song L."/>
            <person name="Shu W."/>
        </authorList>
    </citation>
    <scope>NUCLEOTIDE SEQUENCE</scope>
    <source>
        <strain evidence="3">FACHB-1277</strain>
    </source>
</reference>
<dbReference type="Proteomes" id="UP000631421">
    <property type="component" value="Unassembled WGS sequence"/>
</dbReference>
<keyword evidence="4" id="KW-1185">Reference proteome</keyword>
<dbReference type="PANTHER" id="PTHR38658:SF1">
    <property type="entry name" value="OXPP CYCLE PROTEIN OPCA-RELATED"/>
    <property type="match status" value="1"/>
</dbReference>
<evidence type="ECO:0000313" key="3">
    <source>
        <dbReference type="EMBL" id="MBD2148780.1"/>
    </source>
</evidence>
<feature type="domain" description="Glucose-6-phosphate dehydrogenase assembly protein OpcA N-terminal" evidence="1">
    <location>
        <begin position="64"/>
        <end position="179"/>
    </location>
</feature>
<accession>A0A926URN8</accession>
<comment type="caution">
    <text evidence="3">The sequence shown here is derived from an EMBL/GenBank/DDBJ whole genome shotgun (WGS) entry which is preliminary data.</text>
</comment>
<evidence type="ECO:0000259" key="2">
    <source>
        <dbReference type="Pfam" id="PF20171"/>
    </source>
</evidence>
<dbReference type="InterPro" id="IPR004555">
    <property type="entry name" value="G6PDH_assembly_OpcA"/>
</dbReference>
<proteinExistence type="predicted"/>
<dbReference type="PANTHER" id="PTHR38658">
    <property type="entry name" value="OXPP CYCLE PROTEIN OPCA-RELATED"/>
    <property type="match status" value="1"/>
</dbReference>
<protein>
    <submittedName>
        <fullName evidence="3">Glucose-6-phosphate dehydrogenase assembly protein OpcA</fullName>
    </submittedName>
</protein>
<dbReference type="EMBL" id="JACJPY010000002">
    <property type="protein sequence ID" value="MBD2148780.1"/>
    <property type="molecule type" value="Genomic_DNA"/>
</dbReference>
<sequence length="373" mass="41228">MNTQTASVVSLQAPKDVSVSQVEAELSKIWQSYGESSAARATTFNLLVYEPESVGAASRMASVDAIVSQSPCRVIDLVALNEEDQGISAQVAAYCPIQKSRSSLVCGEYITLTGAKAAFDRIHNIVPELLIPDLPVFLWWKDSPEPNTRMFEKMINLSDRLIMDSATFSNSEADLLKVQNMIKVGTQIADLNWQRLAPWQELTAQAFDQPDRRAAVWEIDGITIDYEKGNSTQALMFLGWIASRLDWQPIERKIEGGDYDLQHIVFEGRDQLRVKAELAAIPVGDPGEVIGDLIGLRLTASSQNTDACNVFCSESTGCMRMEAGGAAQNYRVHQVSPMSDQSADTLLGQQLQRWGREVLYEESLMVTSKMLAL</sequence>
<feature type="domain" description="Glucose-6-phosphate dehydrogenase assembly protein OpcA C-terminal" evidence="2">
    <location>
        <begin position="187"/>
        <end position="364"/>
    </location>
</feature>
<evidence type="ECO:0000313" key="4">
    <source>
        <dbReference type="Proteomes" id="UP000631421"/>
    </source>
</evidence>
<evidence type="ECO:0000259" key="1">
    <source>
        <dbReference type="Pfam" id="PF10128"/>
    </source>
</evidence>
<dbReference type="InterPro" id="IPR046801">
    <property type="entry name" value="OpcA_G6PD_N"/>
</dbReference>
<dbReference type="NCBIfam" id="TIGR00534">
    <property type="entry name" value="OpcA"/>
    <property type="match status" value="1"/>
</dbReference>
<dbReference type="AlphaFoldDB" id="A0A926URN8"/>
<gene>
    <name evidence="3" type="primary">opcA</name>
    <name evidence="3" type="ORF">H6F44_01360</name>
</gene>
<dbReference type="RefSeq" id="WP_190349118.1">
    <property type="nucleotide sequence ID" value="NZ_JACJPY010000002.1"/>
</dbReference>
<dbReference type="Pfam" id="PF10128">
    <property type="entry name" value="OpcA_G6PD_assem"/>
    <property type="match status" value="1"/>
</dbReference>